<dbReference type="EMBL" id="QUNO01000016">
    <property type="protein sequence ID" value="REH36367.1"/>
    <property type="molecule type" value="Genomic_DNA"/>
</dbReference>
<dbReference type="Pfam" id="PF13683">
    <property type="entry name" value="rve_3"/>
    <property type="match status" value="1"/>
</dbReference>
<dbReference type="GO" id="GO:0015074">
    <property type="term" value="P:DNA integration"/>
    <property type="evidence" value="ECO:0007669"/>
    <property type="project" value="InterPro"/>
</dbReference>
<dbReference type="Gene3D" id="3.30.420.10">
    <property type="entry name" value="Ribonuclease H-like superfamily/Ribonuclease H"/>
    <property type="match status" value="1"/>
</dbReference>
<proteinExistence type="predicted"/>
<dbReference type="InterPro" id="IPR036397">
    <property type="entry name" value="RNaseH_sf"/>
</dbReference>
<dbReference type="Proteomes" id="UP000256269">
    <property type="component" value="Unassembled WGS sequence"/>
</dbReference>
<comment type="caution">
    <text evidence="2">The sequence shown here is derived from an EMBL/GenBank/DDBJ whole genome shotgun (WGS) entry which is preliminary data.</text>
</comment>
<keyword evidence="3" id="KW-1185">Reference proteome</keyword>
<protein>
    <submittedName>
        <fullName evidence="2">Integrase-like protein</fullName>
    </submittedName>
</protein>
<dbReference type="RefSeq" id="WP_116179649.1">
    <property type="nucleotide sequence ID" value="NZ_CP144375.1"/>
</dbReference>
<name>A0A3E0H0G9_9PSEU</name>
<dbReference type="AlphaFoldDB" id="A0A3E0H0G9"/>
<feature type="domain" description="Integrase catalytic" evidence="1">
    <location>
        <begin position="157"/>
        <end position="331"/>
    </location>
</feature>
<gene>
    <name evidence="2" type="ORF">BCF44_116237</name>
</gene>
<dbReference type="InterPro" id="IPR012337">
    <property type="entry name" value="RNaseH-like_sf"/>
</dbReference>
<dbReference type="SUPFAM" id="SSF53098">
    <property type="entry name" value="Ribonuclease H-like"/>
    <property type="match status" value="1"/>
</dbReference>
<evidence type="ECO:0000313" key="3">
    <source>
        <dbReference type="Proteomes" id="UP000256269"/>
    </source>
</evidence>
<accession>A0A3E0H0G9</accession>
<dbReference type="GO" id="GO:0003676">
    <property type="term" value="F:nucleic acid binding"/>
    <property type="evidence" value="ECO:0007669"/>
    <property type="project" value="InterPro"/>
</dbReference>
<organism evidence="2 3">
    <name type="scientific">Kutzneria buriramensis</name>
    <dbReference type="NCBI Taxonomy" id="1045776"/>
    <lineage>
        <taxon>Bacteria</taxon>
        <taxon>Bacillati</taxon>
        <taxon>Actinomycetota</taxon>
        <taxon>Actinomycetes</taxon>
        <taxon>Pseudonocardiales</taxon>
        <taxon>Pseudonocardiaceae</taxon>
        <taxon>Kutzneria</taxon>
    </lineage>
</organism>
<evidence type="ECO:0000313" key="2">
    <source>
        <dbReference type="EMBL" id="REH36367.1"/>
    </source>
</evidence>
<reference evidence="2 3" key="1">
    <citation type="submission" date="2018-08" db="EMBL/GenBank/DDBJ databases">
        <title>Genomic Encyclopedia of Archaeal and Bacterial Type Strains, Phase II (KMG-II): from individual species to whole genera.</title>
        <authorList>
            <person name="Goeker M."/>
        </authorList>
    </citation>
    <scope>NUCLEOTIDE SEQUENCE [LARGE SCALE GENOMIC DNA]</scope>
    <source>
        <strain evidence="2 3">DSM 45791</strain>
    </source>
</reference>
<dbReference type="InterPro" id="IPR001584">
    <property type="entry name" value="Integrase_cat-core"/>
</dbReference>
<evidence type="ECO:0000259" key="1">
    <source>
        <dbReference type="PROSITE" id="PS50994"/>
    </source>
</evidence>
<sequence length="354" mass="40695">MALRLVYLIFYRLLSWTALLVRSDTAKDAEILVLRHQLAVLRRHVARPRPSWADRAVISALARLLSTARRRHLFVTPGTLLRWHADLVKQRWTYQRRRPGRPATRPSTRELILRMAQDNPGWGYRRITGELAGLGNKVGASTVWAILKRAGIDPCPRRSGPTWAEFLRAQAHGILACDFFHCDTVMLTRLYCFAVVEHATRRVHVLGVTEHPTADWIAQQARNLLMDLGDGVSQFKFLIRDRDSKFTAMFDAVFLSEGIQIIKTPIRAPRANAIMERRVGSCRREILDRILVVNVWHLRQVLAEYETHFNTHRPHRALAHAAPLRPLPQPETIDSKIIRRDRLGGAIHEYRQVA</sequence>
<dbReference type="PROSITE" id="PS50994">
    <property type="entry name" value="INTEGRASE"/>
    <property type="match status" value="1"/>
</dbReference>
<dbReference type="OrthoDB" id="1551204at2"/>